<evidence type="ECO:0000313" key="2">
    <source>
        <dbReference type="EMBL" id="NMQ19547.1"/>
    </source>
</evidence>
<feature type="chain" id="PRO_5045696779" description="Sporulation stage II protein D amidase enhancer LytB N-terminal domain-containing protein" evidence="1">
    <location>
        <begin position="19"/>
        <end position="514"/>
    </location>
</feature>
<reference evidence="2 3" key="1">
    <citation type="submission" date="2019-03" db="EMBL/GenBank/DDBJ databases">
        <title>Metabolic reconstructions from genomes of highly enriched 'Candidatus Accumulibacter' and 'Candidatus Competibacter' bioreactor populations.</title>
        <authorList>
            <person name="Annavajhala M.K."/>
            <person name="Welles L."/>
            <person name="Abbas B."/>
            <person name="Sorokin D."/>
            <person name="Park H."/>
            <person name="Van Loosdrecht M."/>
            <person name="Chandran K."/>
        </authorList>
    </citation>
    <scope>NUCLEOTIDE SEQUENCE [LARGE SCALE GENOMIC DNA]</scope>
    <source>
        <strain evidence="2 3">SBR_G</strain>
    </source>
</reference>
<dbReference type="Proteomes" id="UP000760480">
    <property type="component" value="Unassembled WGS sequence"/>
</dbReference>
<comment type="caution">
    <text evidence="2">The sequence shown here is derived from an EMBL/GenBank/DDBJ whole genome shotgun (WGS) entry which is preliminary data.</text>
</comment>
<keyword evidence="3" id="KW-1185">Reference proteome</keyword>
<proteinExistence type="predicted"/>
<name>A0ABX1TLG5_9GAMM</name>
<evidence type="ECO:0000313" key="3">
    <source>
        <dbReference type="Proteomes" id="UP000760480"/>
    </source>
</evidence>
<sequence length="514" mass="57772">MKKCLFLLVFIAAVPAWAGIPATPVMTLYQFNGKLEIPYYEVESFRRSGPASPAGFLTQGTSLIPCLVMRDGRPLTDRNGTPYVGFQIVVNSRTATPASTERFKAAWRQRQSLTVTNHHCGAGVRHVISIRKLYALNKAPFFDPPRPARTRTAPRASSGELDRIVRAFHQSPQCEAANRHLIGRRASLQNAWDSFIRTHRNRWSEQSLRQAKHLDYTMRTAIFEGHLDRGCNAYGACERNIIALSIRNRGRESCSRHQGCRFPGDFQGVASRVSQYNIWDEYLTQVSGLTSCFLRADLGGNQATVGDGHNVRYYHKLQSMYAQNLDSMQRILFGGDQDLRTVFPNVSVGELKSLRHYYHAPAMGKCFPHHDRVEYITGAVASKGQDFALIANTRIRIEQPTRGGYFFQDFLFQEDEDRDVVRIVDRYPGFVIDGRKVSLRAASHCAPYGIPRGCRFGTVGRYRKTPSWLHSGQPLALTCHVHDQGKQCQGGGGTRTVTVGDRCDTQMRPVAGVR</sequence>
<evidence type="ECO:0008006" key="4">
    <source>
        <dbReference type="Google" id="ProtNLM"/>
    </source>
</evidence>
<dbReference type="RefSeq" id="WP_169248802.1">
    <property type="nucleotide sequence ID" value="NZ_SPMZ01000028.1"/>
</dbReference>
<evidence type="ECO:0000256" key="1">
    <source>
        <dbReference type="SAM" id="SignalP"/>
    </source>
</evidence>
<accession>A0ABX1TLG5</accession>
<feature type="signal peptide" evidence="1">
    <location>
        <begin position="1"/>
        <end position="18"/>
    </location>
</feature>
<protein>
    <recommendedName>
        <fullName evidence="4">Sporulation stage II protein D amidase enhancer LytB N-terminal domain-containing protein</fullName>
    </recommendedName>
</protein>
<gene>
    <name evidence="2" type="ORF">E4P82_10300</name>
</gene>
<dbReference type="EMBL" id="SPMZ01000028">
    <property type="protein sequence ID" value="NMQ19547.1"/>
    <property type="molecule type" value="Genomic_DNA"/>
</dbReference>
<organism evidence="2 3">
    <name type="scientific">Candidatus Competibacter phosphatis</name>
    <dbReference type="NCBI Taxonomy" id="221280"/>
    <lineage>
        <taxon>Bacteria</taxon>
        <taxon>Pseudomonadati</taxon>
        <taxon>Pseudomonadota</taxon>
        <taxon>Gammaproteobacteria</taxon>
        <taxon>Candidatus Competibacteraceae</taxon>
        <taxon>Candidatus Competibacter</taxon>
    </lineage>
</organism>
<keyword evidence="1" id="KW-0732">Signal</keyword>